<protein>
    <submittedName>
        <fullName evidence="2">Uncharacterized protein</fullName>
    </submittedName>
</protein>
<dbReference type="PANTHER" id="PTHR46936">
    <property type="entry name" value="ARABINOSYLTRANSFERASE XEG113"/>
    <property type="match status" value="1"/>
</dbReference>
<name>A0A0D2LM66_9CHLO</name>
<evidence type="ECO:0000313" key="2">
    <source>
        <dbReference type="EMBL" id="KIY92904.1"/>
    </source>
</evidence>
<dbReference type="PANTHER" id="PTHR46936:SF1">
    <property type="entry name" value="ARABINOSYLTRANSFERASE XEG113"/>
    <property type="match status" value="1"/>
</dbReference>
<feature type="region of interest" description="Disordered" evidence="1">
    <location>
        <begin position="122"/>
        <end position="157"/>
    </location>
</feature>
<dbReference type="OrthoDB" id="540503at2759"/>
<dbReference type="EMBL" id="KK105208">
    <property type="protein sequence ID" value="KIY92904.1"/>
    <property type="molecule type" value="Genomic_DNA"/>
</dbReference>
<keyword evidence="3" id="KW-1185">Reference proteome</keyword>
<dbReference type="RefSeq" id="XP_013891924.1">
    <property type="nucleotide sequence ID" value="XM_014036470.1"/>
</dbReference>
<evidence type="ECO:0000256" key="1">
    <source>
        <dbReference type="SAM" id="MobiDB-lite"/>
    </source>
</evidence>
<feature type="compositionally biased region" description="Pro residues" evidence="1">
    <location>
        <begin position="127"/>
        <end position="136"/>
    </location>
</feature>
<dbReference type="Proteomes" id="UP000054498">
    <property type="component" value="Unassembled WGS sequence"/>
</dbReference>
<dbReference type="InterPro" id="IPR053250">
    <property type="entry name" value="Glycosyltransferase_77"/>
</dbReference>
<sequence length="396" mass="41487">MYRRDQPARQRVGLARALLKYDIPLVVISDCDGVWLGDGLAYAQRAHAAADVLVAGAHLAPGAAANDSGLEPPSGRLVGALDTGLLILRNNPRTHAFVDAWGSAAEAGAGEPDAHAFQELALSGWTPPTPPPPPRPRVPRHPGGSGTEAQAGGEEDAEDLEMDLAALAQHTRPRAAPASAAAAAPAAAVPSAGVQGGAAAAAAAAGARAPAAKPAGRTPDGGGGPTAPEPQRFNATALAEASGLPQVTPPNGTRLMAGFQGRLLVGVLPLWLFPNGHVHWVQRLHELPGAPRPLVVRTTHVFGGLPAKRHRLREAQLFADGRDYYYSPESKAPKYVSFDIPLSPDLAPGDFAHLPLAKMRAYHTKGLQLQLEQFWQVRKGRRPPARGASWRVRVGM</sequence>
<dbReference type="GeneID" id="25732682"/>
<organism evidence="2 3">
    <name type="scientific">Monoraphidium neglectum</name>
    <dbReference type="NCBI Taxonomy" id="145388"/>
    <lineage>
        <taxon>Eukaryota</taxon>
        <taxon>Viridiplantae</taxon>
        <taxon>Chlorophyta</taxon>
        <taxon>core chlorophytes</taxon>
        <taxon>Chlorophyceae</taxon>
        <taxon>CS clade</taxon>
        <taxon>Sphaeropleales</taxon>
        <taxon>Selenastraceae</taxon>
        <taxon>Monoraphidium</taxon>
    </lineage>
</organism>
<dbReference type="GO" id="GO:0052636">
    <property type="term" value="F:arabinosyltransferase activity"/>
    <property type="evidence" value="ECO:0007669"/>
    <property type="project" value="TreeGrafter"/>
</dbReference>
<feature type="region of interest" description="Disordered" evidence="1">
    <location>
        <begin position="211"/>
        <end position="231"/>
    </location>
</feature>
<dbReference type="KEGG" id="mng:MNEG_15059"/>
<dbReference type="GO" id="GO:0052325">
    <property type="term" value="P:cell wall pectin biosynthetic process"/>
    <property type="evidence" value="ECO:0007669"/>
    <property type="project" value="TreeGrafter"/>
</dbReference>
<reference evidence="2 3" key="1">
    <citation type="journal article" date="2013" name="BMC Genomics">
        <title>Reconstruction of the lipid metabolism for the microalga Monoraphidium neglectum from its genome sequence reveals characteristics suitable for biofuel production.</title>
        <authorList>
            <person name="Bogen C."/>
            <person name="Al-Dilaimi A."/>
            <person name="Albersmeier A."/>
            <person name="Wichmann J."/>
            <person name="Grundmann M."/>
            <person name="Rupp O."/>
            <person name="Lauersen K.J."/>
            <person name="Blifernez-Klassen O."/>
            <person name="Kalinowski J."/>
            <person name="Goesmann A."/>
            <person name="Mussgnug J.H."/>
            <person name="Kruse O."/>
        </authorList>
    </citation>
    <scope>NUCLEOTIDE SEQUENCE [LARGE SCALE GENOMIC DNA]</scope>
    <source>
        <strain evidence="2 3">SAG 48.87</strain>
    </source>
</reference>
<evidence type="ECO:0000313" key="3">
    <source>
        <dbReference type="Proteomes" id="UP000054498"/>
    </source>
</evidence>
<dbReference type="GO" id="GO:0005794">
    <property type="term" value="C:Golgi apparatus"/>
    <property type="evidence" value="ECO:0007669"/>
    <property type="project" value="TreeGrafter"/>
</dbReference>
<dbReference type="AlphaFoldDB" id="A0A0D2LM66"/>
<proteinExistence type="predicted"/>
<gene>
    <name evidence="2" type="ORF">MNEG_15059</name>
</gene>
<accession>A0A0D2LM66</accession>